<dbReference type="VEuPathDB" id="FungiDB:PSHT_07734"/>
<sequence>MPRRKRQKASAAISTSSSQPRRIMQTGSSEPNDGDLPPRRRGYPHSDSEQRSATVCNNRR</sequence>
<reference evidence="2 3" key="1">
    <citation type="submission" date="2017-12" db="EMBL/GenBank/DDBJ databases">
        <title>Gene loss provides genomic basis for host adaptation in cereal stripe rust fungi.</title>
        <authorList>
            <person name="Xia C."/>
        </authorList>
    </citation>
    <scope>NUCLEOTIDE SEQUENCE [LARGE SCALE GENOMIC DNA]</scope>
    <source>
        <strain evidence="2 3">93TX-2</strain>
    </source>
</reference>
<dbReference type="EMBL" id="PKSM01000096">
    <property type="protein sequence ID" value="POW13577.1"/>
    <property type="molecule type" value="Genomic_DNA"/>
</dbReference>
<proteinExistence type="predicted"/>
<accession>A0A2S4VVU6</accession>
<reference evidence="3" key="3">
    <citation type="journal article" date="2018" name="Mol. Plant Microbe Interact.">
        <title>Genome sequence resources for the wheat stripe rust pathogen (Puccinia striiformis f. sp. tritici) and the barley stripe rust pathogen (Puccinia striiformis f. sp. hordei).</title>
        <authorList>
            <person name="Xia C."/>
            <person name="Wang M."/>
            <person name="Yin C."/>
            <person name="Cornejo O.E."/>
            <person name="Hulbert S.H."/>
            <person name="Chen X."/>
        </authorList>
    </citation>
    <scope>NUCLEOTIDE SEQUENCE [LARGE SCALE GENOMIC DNA]</scope>
    <source>
        <strain evidence="3">93TX-2</strain>
    </source>
</reference>
<dbReference type="Proteomes" id="UP000238274">
    <property type="component" value="Unassembled WGS sequence"/>
</dbReference>
<reference evidence="3" key="2">
    <citation type="journal article" date="2018" name="BMC Genomics">
        <title>Genomic insights into host adaptation between the wheat stripe rust pathogen (Puccinia striiformis f. sp. tritici) and the barley stripe rust pathogen (Puccinia striiformis f. sp. hordei).</title>
        <authorList>
            <person name="Xia C."/>
            <person name="Wang M."/>
            <person name="Yin C."/>
            <person name="Cornejo O.E."/>
            <person name="Hulbert S.H."/>
            <person name="Chen X."/>
        </authorList>
    </citation>
    <scope>NUCLEOTIDE SEQUENCE [LARGE SCALE GENOMIC DNA]</scope>
    <source>
        <strain evidence="3">93TX-2</strain>
    </source>
</reference>
<protein>
    <submittedName>
        <fullName evidence="2">Uncharacterized protein</fullName>
    </submittedName>
</protein>
<organism evidence="2 3">
    <name type="scientific">Puccinia striiformis</name>
    <dbReference type="NCBI Taxonomy" id="27350"/>
    <lineage>
        <taxon>Eukaryota</taxon>
        <taxon>Fungi</taxon>
        <taxon>Dikarya</taxon>
        <taxon>Basidiomycota</taxon>
        <taxon>Pucciniomycotina</taxon>
        <taxon>Pucciniomycetes</taxon>
        <taxon>Pucciniales</taxon>
        <taxon>Pucciniaceae</taxon>
        <taxon>Puccinia</taxon>
    </lineage>
</organism>
<feature type="compositionally biased region" description="Polar residues" evidence="1">
    <location>
        <begin position="51"/>
        <end position="60"/>
    </location>
</feature>
<evidence type="ECO:0000313" key="2">
    <source>
        <dbReference type="EMBL" id="POW13577.1"/>
    </source>
</evidence>
<dbReference type="AlphaFoldDB" id="A0A2S4VVU6"/>
<evidence type="ECO:0000313" key="3">
    <source>
        <dbReference type="Proteomes" id="UP000238274"/>
    </source>
</evidence>
<feature type="compositionally biased region" description="Polar residues" evidence="1">
    <location>
        <begin position="12"/>
        <end position="31"/>
    </location>
</feature>
<keyword evidence="3" id="KW-1185">Reference proteome</keyword>
<evidence type="ECO:0000256" key="1">
    <source>
        <dbReference type="SAM" id="MobiDB-lite"/>
    </source>
</evidence>
<comment type="caution">
    <text evidence="2">The sequence shown here is derived from an EMBL/GenBank/DDBJ whole genome shotgun (WGS) entry which is preliminary data.</text>
</comment>
<feature type="region of interest" description="Disordered" evidence="1">
    <location>
        <begin position="1"/>
        <end position="60"/>
    </location>
</feature>
<name>A0A2S4VVU6_9BASI</name>
<gene>
    <name evidence="2" type="ORF">PSHT_07734</name>
</gene>